<keyword evidence="2 5" id="KW-0812">Transmembrane</keyword>
<feature type="domain" description="Integral membrane bound transporter" evidence="6">
    <location>
        <begin position="170"/>
        <end position="290"/>
    </location>
</feature>
<keyword evidence="4 5" id="KW-0472">Membrane</keyword>
<comment type="caution">
    <text evidence="7">The sequence shown here is derived from an EMBL/GenBank/DDBJ whole genome shotgun (WGS) entry which is preliminary data.</text>
</comment>
<sequence>MQRRAGGVIVLLVLLIVPTAALDRLTSSSVAVAFLLGVVLFGPVRLRHGPRAALVTGGGAALVVTVANLLGGHPWALAALVALATFAAGLSARWGLHSAVVLVPVAGVVLHAPTSPRHAVGLGVALFAGAVYGIVLLGGLHLPAPAPDQAVTLPGAAVFGVVLAMLTGPATLVTTAAGVPHGYWVALTILMVVQPSLEASRRRAVERIVGNVLGAVAAAVTTTVITNNEVLLGLGLLLGVASAGVAGSYTLQSTLLTMSVVLLVGGHDSGESTALLRLALTVTGGVAVLAACFVLPRVLRLVSPGRAPDNETV</sequence>
<keyword evidence="3 5" id="KW-1133">Transmembrane helix</keyword>
<evidence type="ECO:0000259" key="6">
    <source>
        <dbReference type="Pfam" id="PF13515"/>
    </source>
</evidence>
<dbReference type="Pfam" id="PF13515">
    <property type="entry name" value="FUSC_2"/>
    <property type="match status" value="1"/>
</dbReference>
<dbReference type="Proteomes" id="UP000622552">
    <property type="component" value="Unassembled WGS sequence"/>
</dbReference>
<organism evidence="7 8">
    <name type="scientific">Longispora fulva</name>
    <dbReference type="NCBI Taxonomy" id="619741"/>
    <lineage>
        <taxon>Bacteria</taxon>
        <taxon>Bacillati</taxon>
        <taxon>Actinomycetota</taxon>
        <taxon>Actinomycetes</taxon>
        <taxon>Micromonosporales</taxon>
        <taxon>Micromonosporaceae</taxon>
        <taxon>Longispora</taxon>
    </lineage>
</organism>
<evidence type="ECO:0000313" key="8">
    <source>
        <dbReference type="Proteomes" id="UP000622552"/>
    </source>
</evidence>
<dbReference type="InterPro" id="IPR049453">
    <property type="entry name" value="Memb_transporter_dom"/>
</dbReference>
<dbReference type="AlphaFoldDB" id="A0A8J7KP08"/>
<keyword evidence="8" id="KW-1185">Reference proteome</keyword>
<feature type="transmembrane region" description="Helical" evidence="5">
    <location>
        <begin position="94"/>
        <end position="112"/>
    </location>
</feature>
<feature type="transmembrane region" description="Helical" evidence="5">
    <location>
        <begin position="231"/>
        <end position="264"/>
    </location>
</feature>
<reference evidence="7" key="1">
    <citation type="submission" date="2020-11" db="EMBL/GenBank/DDBJ databases">
        <title>Sequencing the genomes of 1000 actinobacteria strains.</title>
        <authorList>
            <person name="Klenk H.-P."/>
        </authorList>
    </citation>
    <scope>NUCLEOTIDE SEQUENCE</scope>
    <source>
        <strain evidence="7">DSM 45356</strain>
    </source>
</reference>
<gene>
    <name evidence="7" type="ORF">IW245_001971</name>
</gene>
<name>A0A8J7KP08_9ACTN</name>
<evidence type="ECO:0000256" key="5">
    <source>
        <dbReference type="SAM" id="Phobius"/>
    </source>
</evidence>
<feature type="transmembrane region" description="Helical" evidence="5">
    <location>
        <begin position="31"/>
        <end position="48"/>
    </location>
</feature>
<dbReference type="EMBL" id="JADOUF010000001">
    <property type="protein sequence ID" value="MBG6135777.1"/>
    <property type="molecule type" value="Genomic_DNA"/>
</dbReference>
<dbReference type="RefSeq" id="WP_197002841.1">
    <property type="nucleotide sequence ID" value="NZ_BONS01000002.1"/>
</dbReference>
<protein>
    <submittedName>
        <fullName evidence="7">MFS family permease</fullName>
    </submittedName>
</protein>
<feature type="transmembrane region" description="Helical" evidence="5">
    <location>
        <begin position="119"/>
        <end position="144"/>
    </location>
</feature>
<evidence type="ECO:0000313" key="7">
    <source>
        <dbReference type="EMBL" id="MBG6135777.1"/>
    </source>
</evidence>
<evidence type="ECO:0000256" key="4">
    <source>
        <dbReference type="ARBA" id="ARBA00023136"/>
    </source>
</evidence>
<evidence type="ECO:0000256" key="3">
    <source>
        <dbReference type="ARBA" id="ARBA00022989"/>
    </source>
</evidence>
<feature type="transmembrane region" description="Helical" evidence="5">
    <location>
        <begin position="60"/>
        <end position="88"/>
    </location>
</feature>
<feature type="transmembrane region" description="Helical" evidence="5">
    <location>
        <begin position="156"/>
        <end position="187"/>
    </location>
</feature>
<accession>A0A8J7KP08</accession>
<comment type="subcellular location">
    <subcellularLocation>
        <location evidence="1">Membrane</location>
        <topology evidence="1">Multi-pass membrane protein</topology>
    </subcellularLocation>
</comment>
<evidence type="ECO:0000256" key="2">
    <source>
        <dbReference type="ARBA" id="ARBA00022692"/>
    </source>
</evidence>
<feature type="transmembrane region" description="Helical" evidence="5">
    <location>
        <begin position="276"/>
        <end position="299"/>
    </location>
</feature>
<evidence type="ECO:0000256" key="1">
    <source>
        <dbReference type="ARBA" id="ARBA00004141"/>
    </source>
</evidence>
<dbReference type="GO" id="GO:0016020">
    <property type="term" value="C:membrane"/>
    <property type="evidence" value="ECO:0007669"/>
    <property type="project" value="UniProtKB-SubCell"/>
</dbReference>
<proteinExistence type="predicted"/>